<keyword evidence="5" id="KW-0902">Two-component regulatory system</keyword>
<gene>
    <name evidence="8" type="ORF">ACFPIJ_50475</name>
</gene>
<dbReference type="InterPro" id="IPR036890">
    <property type="entry name" value="HATPase_C_sf"/>
</dbReference>
<evidence type="ECO:0000313" key="9">
    <source>
        <dbReference type="Proteomes" id="UP001595912"/>
    </source>
</evidence>
<evidence type="ECO:0000259" key="7">
    <source>
        <dbReference type="Pfam" id="PF02518"/>
    </source>
</evidence>
<dbReference type="Pfam" id="PF02518">
    <property type="entry name" value="HATPase_c"/>
    <property type="match status" value="1"/>
</dbReference>
<feature type="transmembrane region" description="Helical" evidence="6">
    <location>
        <begin position="146"/>
        <end position="167"/>
    </location>
</feature>
<evidence type="ECO:0000256" key="6">
    <source>
        <dbReference type="SAM" id="Phobius"/>
    </source>
</evidence>
<feature type="transmembrane region" description="Helical" evidence="6">
    <location>
        <begin position="179"/>
        <end position="199"/>
    </location>
</feature>
<feature type="transmembrane region" description="Helical" evidence="6">
    <location>
        <begin position="58"/>
        <end position="91"/>
    </location>
</feature>
<keyword evidence="6" id="KW-1133">Transmembrane helix</keyword>
<dbReference type="InterPro" id="IPR050482">
    <property type="entry name" value="Sensor_HK_TwoCompSys"/>
</dbReference>
<dbReference type="EMBL" id="JBHSIU010000089">
    <property type="protein sequence ID" value="MFC5006038.1"/>
    <property type="molecule type" value="Genomic_DNA"/>
</dbReference>
<dbReference type="GO" id="GO:0016301">
    <property type="term" value="F:kinase activity"/>
    <property type="evidence" value="ECO:0007669"/>
    <property type="project" value="UniProtKB-KW"/>
</dbReference>
<dbReference type="RefSeq" id="WP_380126631.1">
    <property type="nucleotide sequence ID" value="NZ_JBHSIU010000089.1"/>
</dbReference>
<dbReference type="EC" id="2.7.13.3" evidence="2"/>
<comment type="catalytic activity">
    <reaction evidence="1">
        <text>ATP + protein L-histidine = ADP + protein N-phospho-L-histidine.</text>
        <dbReference type="EC" id="2.7.13.3"/>
    </reaction>
</comment>
<evidence type="ECO:0000256" key="1">
    <source>
        <dbReference type="ARBA" id="ARBA00000085"/>
    </source>
</evidence>
<dbReference type="SUPFAM" id="SSF55874">
    <property type="entry name" value="ATPase domain of HSP90 chaperone/DNA topoisomerase II/histidine kinase"/>
    <property type="match status" value="1"/>
</dbReference>
<keyword evidence="9" id="KW-1185">Reference proteome</keyword>
<dbReference type="PANTHER" id="PTHR24421">
    <property type="entry name" value="NITRATE/NITRITE SENSOR PROTEIN NARX-RELATED"/>
    <property type="match status" value="1"/>
</dbReference>
<proteinExistence type="predicted"/>
<dbReference type="CDD" id="cd16917">
    <property type="entry name" value="HATPase_UhpB-NarQ-NarX-like"/>
    <property type="match status" value="1"/>
</dbReference>
<feature type="transmembrane region" description="Helical" evidence="6">
    <location>
        <begin position="111"/>
        <end position="134"/>
    </location>
</feature>
<organism evidence="8 9">
    <name type="scientific">Dactylosporangium cerinum</name>
    <dbReference type="NCBI Taxonomy" id="1434730"/>
    <lineage>
        <taxon>Bacteria</taxon>
        <taxon>Bacillati</taxon>
        <taxon>Actinomycetota</taxon>
        <taxon>Actinomycetes</taxon>
        <taxon>Micromonosporales</taxon>
        <taxon>Micromonosporaceae</taxon>
        <taxon>Dactylosporangium</taxon>
    </lineage>
</organism>
<keyword evidence="3" id="KW-0808">Transferase</keyword>
<reference evidence="9" key="1">
    <citation type="journal article" date="2019" name="Int. J. Syst. Evol. Microbiol.">
        <title>The Global Catalogue of Microorganisms (GCM) 10K type strain sequencing project: providing services to taxonomists for standard genome sequencing and annotation.</title>
        <authorList>
            <consortium name="The Broad Institute Genomics Platform"/>
            <consortium name="The Broad Institute Genome Sequencing Center for Infectious Disease"/>
            <person name="Wu L."/>
            <person name="Ma J."/>
        </authorList>
    </citation>
    <scope>NUCLEOTIDE SEQUENCE [LARGE SCALE GENOMIC DNA]</scope>
    <source>
        <strain evidence="9">CGMCC 4.7152</strain>
    </source>
</reference>
<keyword evidence="6" id="KW-0472">Membrane</keyword>
<feature type="transmembrane region" description="Helical" evidence="6">
    <location>
        <begin position="29"/>
        <end position="51"/>
    </location>
</feature>
<feature type="domain" description="Histidine kinase/HSP90-like ATPase" evidence="7">
    <location>
        <begin position="433"/>
        <end position="517"/>
    </location>
</feature>
<sequence>MWAARAIIVTVFAALSVEAARADLSAGATAVLAAVDVAVGLAFAVAALAAVGSHAERLTVAAVGAAWLAGSTFAVTRSLHQSVLVVALLAFPAGRIRGVERVLLTVPAIAAALQIVPQPGVAALFAAVAPVALLSAPRTRPAVRGAAVAFPAAAGAVVAGALMYSWWGARHDPPMSPLVVYESALIAVAAGFVAATRAVRRGAGRLADQAIGGDRGSGMTGLRAVLADLLGDLDLRVDLWDTTAKQYVDPATGATRPFDAEGASPVRVDGALAARIVTTATAMADPPTAAAVRTAVGLAVANHRLRAAHEQRVAELHASRQRLLAVTDRERDRAAGALRTQVIAALDRAAEALAARDRIHVPGPDAGDLGTLLDEVVAGIGVAAADVRRIVGGAPPSALGDGRLRAAVESLAAASPVPVSVGIEPMPAAGAAVETALFYVCSEALTNIVKHAGAGRAWIRLRYTDGRFVLEVGDNGCGGADPHGSGLQGLADRLAAHGGRLTVASHANHGTLLTATIGNPAVR</sequence>
<dbReference type="Proteomes" id="UP001595912">
    <property type="component" value="Unassembled WGS sequence"/>
</dbReference>
<keyword evidence="4 8" id="KW-0418">Kinase</keyword>
<accession>A0ABV9WEU3</accession>
<evidence type="ECO:0000256" key="3">
    <source>
        <dbReference type="ARBA" id="ARBA00022679"/>
    </source>
</evidence>
<evidence type="ECO:0000256" key="2">
    <source>
        <dbReference type="ARBA" id="ARBA00012438"/>
    </source>
</evidence>
<dbReference type="InterPro" id="IPR003594">
    <property type="entry name" value="HATPase_dom"/>
</dbReference>
<evidence type="ECO:0000313" key="8">
    <source>
        <dbReference type="EMBL" id="MFC5006038.1"/>
    </source>
</evidence>
<dbReference type="Gene3D" id="3.30.565.10">
    <property type="entry name" value="Histidine kinase-like ATPase, C-terminal domain"/>
    <property type="match status" value="1"/>
</dbReference>
<name>A0ABV9WEU3_9ACTN</name>
<dbReference type="PANTHER" id="PTHR24421:SF10">
    <property type="entry name" value="NITRATE_NITRITE SENSOR PROTEIN NARQ"/>
    <property type="match status" value="1"/>
</dbReference>
<evidence type="ECO:0000256" key="5">
    <source>
        <dbReference type="ARBA" id="ARBA00023012"/>
    </source>
</evidence>
<protein>
    <recommendedName>
        <fullName evidence="2">histidine kinase</fullName>
        <ecNumber evidence="2">2.7.13.3</ecNumber>
    </recommendedName>
</protein>
<keyword evidence="6" id="KW-0812">Transmembrane</keyword>
<comment type="caution">
    <text evidence="8">The sequence shown here is derived from an EMBL/GenBank/DDBJ whole genome shotgun (WGS) entry which is preliminary data.</text>
</comment>
<evidence type="ECO:0000256" key="4">
    <source>
        <dbReference type="ARBA" id="ARBA00022777"/>
    </source>
</evidence>